<organism evidence="2 3">
    <name type="scientific">Candidatus Nomurabacteria bacterium RIFOXYA2_FULL_42_12</name>
    <dbReference type="NCBI Taxonomy" id="1801801"/>
    <lineage>
        <taxon>Bacteria</taxon>
        <taxon>Candidatus Nomuraibacteriota</taxon>
    </lineage>
</organism>
<comment type="caution">
    <text evidence="2">The sequence shown here is derived from an EMBL/GenBank/DDBJ whole genome shotgun (WGS) entry which is preliminary data.</text>
</comment>
<sequence length="64" mass="7010">MFWMWVAAAFLALWVAGMITGYTGHGAVYIFLVIAILLLAAGGDSWWSGKVIARRSKEESPPQP</sequence>
<feature type="transmembrane region" description="Helical" evidence="1">
    <location>
        <begin position="27"/>
        <end position="47"/>
    </location>
</feature>
<name>A0A1F6YQF5_9BACT</name>
<dbReference type="AlphaFoldDB" id="A0A1F6YQF5"/>
<accession>A0A1F6YQF5</accession>
<evidence type="ECO:0000256" key="1">
    <source>
        <dbReference type="SAM" id="Phobius"/>
    </source>
</evidence>
<keyword evidence="1" id="KW-0472">Membrane</keyword>
<gene>
    <name evidence="2" type="ORF">A2225_02005</name>
</gene>
<reference evidence="2 3" key="1">
    <citation type="journal article" date="2016" name="Nat. Commun.">
        <title>Thousands of microbial genomes shed light on interconnected biogeochemical processes in an aquifer system.</title>
        <authorList>
            <person name="Anantharaman K."/>
            <person name="Brown C.T."/>
            <person name="Hug L.A."/>
            <person name="Sharon I."/>
            <person name="Castelle C.J."/>
            <person name="Probst A.J."/>
            <person name="Thomas B.C."/>
            <person name="Singh A."/>
            <person name="Wilkins M.J."/>
            <person name="Karaoz U."/>
            <person name="Brodie E.L."/>
            <person name="Williams K.H."/>
            <person name="Hubbard S.S."/>
            <person name="Banfield J.F."/>
        </authorList>
    </citation>
    <scope>NUCLEOTIDE SEQUENCE [LARGE SCALE GENOMIC DNA]</scope>
</reference>
<evidence type="ECO:0000313" key="2">
    <source>
        <dbReference type="EMBL" id="OGJ08510.1"/>
    </source>
</evidence>
<evidence type="ECO:0000313" key="3">
    <source>
        <dbReference type="Proteomes" id="UP000178138"/>
    </source>
</evidence>
<protein>
    <recommendedName>
        <fullName evidence="4">Lmo0937 family membrane protein</fullName>
    </recommendedName>
</protein>
<keyword evidence="1" id="KW-1133">Transmembrane helix</keyword>
<proteinExistence type="predicted"/>
<dbReference type="EMBL" id="MFVZ01000002">
    <property type="protein sequence ID" value="OGJ08510.1"/>
    <property type="molecule type" value="Genomic_DNA"/>
</dbReference>
<dbReference type="Proteomes" id="UP000178138">
    <property type="component" value="Unassembled WGS sequence"/>
</dbReference>
<evidence type="ECO:0008006" key="4">
    <source>
        <dbReference type="Google" id="ProtNLM"/>
    </source>
</evidence>
<keyword evidence="1" id="KW-0812">Transmembrane</keyword>